<keyword evidence="3" id="KW-1185">Reference proteome</keyword>
<accession>A0A6A7C4U4</accession>
<proteinExistence type="predicted"/>
<gene>
    <name evidence="2" type="ORF">K470DRAFT_256217</name>
</gene>
<feature type="coiled-coil region" evidence="1">
    <location>
        <begin position="99"/>
        <end position="137"/>
    </location>
</feature>
<protein>
    <submittedName>
        <fullName evidence="2">Uncharacterized protein</fullName>
    </submittedName>
</protein>
<reference evidence="2" key="1">
    <citation type="journal article" date="2020" name="Stud. Mycol.">
        <title>101 Dothideomycetes genomes: a test case for predicting lifestyles and emergence of pathogens.</title>
        <authorList>
            <person name="Haridas S."/>
            <person name="Albert R."/>
            <person name="Binder M."/>
            <person name="Bloem J."/>
            <person name="Labutti K."/>
            <person name="Salamov A."/>
            <person name="Andreopoulos B."/>
            <person name="Baker S."/>
            <person name="Barry K."/>
            <person name="Bills G."/>
            <person name="Bluhm B."/>
            <person name="Cannon C."/>
            <person name="Castanera R."/>
            <person name="Culley D."/>
            <person name="Daum C."/>
            <person name="Ezra D."/>
            <person name="Gonzalez J."/>
            <person name="Henrissat B."/>
            <person name="Kuo A."/>
            <person name="Liang C."/>
            <person name="Lipzen A."/>
            <person name="Lutzoni F."/>
            <person name="Magnuson J."/>
            <person name="Mondo S."/>
            <person name="Nolan M."/>
            <person name="Ohm R."/>
            <person name="Pangilinan J."/>
            <person name="Park H.-J."/>
            <person name="Ramirez L."/>
            <person name="Alfaro M."/>
            <person name="Sun H."/>
            <person name="Tritt A."/>
            <person name="Yoshinaga Y."/>
            <person name="Zwiers L.-H."/>
            <person name="Turgeon B."/>
            <person name="Goodwin S."/>
            <person name="Spatafora J."/>
            <person name="Crous P."/>
            <person name="Grigoriev I."/>
        </authorList>
    </citation>
    <scope>NUCLEOTIDE SEQUENCE</scope>
    <source>
        <strain evidence="2">CBS 480.64</strain>
    </source>
</reference>
<dbReference type="AlphaFoldDB" id="A0A6A7C4U4"/>
<evidence type="ECO:0000313" key="2">
    <source>
        <dbReference type="EMBL" id="KAF2862262.1"/>
    </source>
</evidence>
<name>A0A6A7C4U4_9PEZI</name>
<evidence type="ECO:0000313" key="3">
    <source>
        <dbReference type="Proteomes" id="UP000799421"/>
    </source>
</evidence>
<evidence type="ECO:0000256" key="1">
    <source>
        <dbReference type="SAM" id="Coils"/>
    </source>
</evidence>
<organism evidence="2 3">
    <name type="scientific">Piedraia hortae CBS 480.64</name>
    <dbReference type="NCBI Taxonomy" id="1314780"/>
    <lineage>
        <taxon>Eukaryota</taxon>
        <taxon>Fungi</taxon>
        <taxon>Dikarya</taxon>
        <taxon>Ascomycota</taxon>
        <taxon>Pezizomycotina</taxon>
        <taxon>Dothideomycetes</taxon>
        <taxon>Dothideomycetidae</taxon>
        <taxon>Capnodiales</taxon>
        <taxon>Piedraiaceae</taxon>
        <taxon>Piedraia</taxon>
    </lineage>
</organism>
<keyword evidence="1" id="KW-0175">Coiled coil</keyword>
<sequence>MAPSLLASYQPRCTINHSAMSTGDQTHCRPTEPTLDIPENTNAPESFKVNGLIERREDFSSNHAWGPCQPCNGECGSLETIDTHLHRLSFATPVRNEYAQNLRDIYKQAMEVRRREREKRKRKFDQLEEDHSSKRQEVGYSLVQDGGELLSYTVYYTEEGYSDVVV</sequence>
<dbReference type="Proteomes" id="UP000799421">
    <property type="component" value="Unassembled WGS sequence"/>
</dbReference>
<dbReference type="EMBL" id="MU005967">
    <property type="protein sequence ID" value="KAF2862262.1"/>
    <property type="molecule type" value="Genomic_DNA"/>
</dbReference>